<keyword evidence="2" id="KW-0812">Transmembrane</keyword>
<dbReference type="EMBL" id="LSSK01000963">
    <property type="protein sequence ID" value="OMH81144.1"/>
    <property type="molecule type" value="Genomic_DNA"/>
</dbReference>
<reference evidence="4" key="1">
    <citation type="submission" date="2017-01" db="EMBL/GenBank/DDBJ databases">
        <authorList>
            <person name="Wang Y."/>
            <person name="White M."/>
            <person name="Kvist S."/>
            <person name="Moncalvo J.-M."/>
        </authorList>
    </citation>
    <scope>NUCLEOTIDE SEQUENCE [LARGE SCALE GENOMIC DNA]</scope>
    <source>
        <strain evidence="4">COL-18-3</strain>
    </source>
</reference>
<feature type="transmembrane region" description="Helical" evidence="2">
    <location>
        <begin position="196"/>
        <end position="218"/>
    </location>
</feature>
<keyword evidence="2" id="KW-0472">Membrane</keyword>
<evidence type="ECO:0000256" key="2">
    <source>
        <dbReference type="SAM" id="Phobius"/>
    </source>
</evidence>
<gene>
    <name evidence="3" type="ORF">AX774_g5407</name>
</gene>
<sequence>MLAIRRDMRSPTIPSITRYPTNNTTHPPIIRLNLLASSSLLLDNSCSPSAIPAKYTHTYPIDENIPSLFFEIRSTRSPYSINSSSPNQSIFRTPRIIGTIIGNAPSVKKKFQCTPYSFTFTSYPTFFVKYNRSSPRTISSIDDLNPSTICSTIPILFPRILSFRYLRAPTTPAANTKHPTPTSIYFFPHRFLPPRFLSLTLLCPIPLLVYYRPFLFILF</sequence>
<protein>
    <submittedName>
        <fullName evidence="3">Uncharacterized protein</fullName>
    </submittedName>
</protein>
<dbReference type="Proteomes" id="UP000188320">
    <property type="component" value="Unassembled WGS sequence"/>
</dbReference>
<keyword evidence="4" id="KW-1185">Reference proteome</keyword>
<feature type="region of interest" description="Disordered" evidence="1">
    <location>
        <begin position="1"/>
        <end position="20"/>
    </location>
</feature>
<comment type="caution">
    <text evidence="3">The sequence shown here is derived from an EMBL/GenBank/DDBJ whole genome shotgun (WGS) entry which is preliminary data.</text>
</comment>
<organism evidence="3 4">
    <name type="scientific">Zancudomyces culisetae</name>
    <name type="common">Gut fungus</name>
    <name type="synonym">Smittium culisetae</name>
    <dbReference type="NCBI Taxonomy" id="1213189"/>
    <lineage>
        <taxon>Eukaryota</taxon>
        <taxon>Fungi</taxon>
        <taxon>Fungi incertae sedis</taxon>
        <taxon>Zoopagomycota</taxon>
        <taxon>Kickxellomycotina</taxon>
        <taxon>Harpellomycetes</taxon>
        <taxon>Harpellales</taxon>
        <taxon>Legeriomycetaceae</taxon>
        <taxon>Zancudomyces</taxon>
    </lineage>
</organism>
<evidence type="ECO:0000313" key="4">
    <source>
        <dbReference type="Proteomes" id="UP000188320"/>
    </source>
</evidence>
<evidence type="ECO:0000313" key="3">
    <source>
        <dbReference type="EMBL" id="OMH81144.1"/>
    </source>
</evidence>
<dbReference type="AlphaFoldDB" id="A0A1R1PJK3"/>
<evidence type="ECO:0000256" key="1">
    <source>
        <dbReference type="SAM" id="MobiDB-lite"/>
    </source>
</evidence>
<name>A0A1R1PJK3_ZANCU</name>
<keyword evidence="2" id="KW-1133">Transmembrane helix</keyword>
<proteinExistence type="predicted"/>
<accession>A0A1R1PJK3</accession>